<gene>
    <name evidence="13" type="ORF">TREES_T100015556</name>
</gene>
<dbReference type="FunCoup" id="L9LED9">
    <property type="interactions" value="783"/>
</dbReference>
<dbReference type="InterPro" id="IPR038899">
    <property type="entry name" value="METTL22"/>
</dbReference>
<evidence type="ECO:0000256" key="3">
    <source>
        <dbReference type="ARBA" id="ARBA00022603"/>
    </source>
</evidence>
<keyword evidence="6" id="KW-0539">Nucleus</keyword>
<evidence type="ECO:0000313" key="14">
    <source>
        <dbReference type="Proteomes" id="UP000011518"/>
    </source>
</evidence>
<organism evidence="13 14">
    <name type="scientific">Tupaia chinensis</name>
    <name type="common">Chinese tree shrew</name>
    <name type="synonym">Tupaia belangeri chinensis</name>
    <dbReference type="NCBI Taxonomy" id="246437"/>
    <lineage>
        <taxon>Eukaryota</taxon>
        <taxon>Metazoa</taxon>
        <taxon>Chordata</taxon>
        <taxon>Craniata</taxon>
        <taxon>Vertebrata</taxon>
        <taxon>Euteleostomi</taxon>
        <taxon>Mammalia</taxon>
        <taxon>Eutheria</taxon>
        <taxon>Euarchontoglires</taxon>
        <taxon>Scandentia</taxon>
        <taxon>Tupaiidae</taxon>
        <taxon>Tupaia</taxon>
    </lineage>
</organism>
<evidence type="ECO:0000256" key="11">
    <source>
        <dbReference type="ARBA" id="ARBA00068044"/>
    </source>
</evidence>
<dbReference type="InterPro" id="IPR029063">
    <property type="entry name" value="SAM-dependent_MTases_sf"/>
</dbReference>
<dbReference type="EMBL" id="KB320444">
    <property type="protein sequence ID" value="ELW72132.1"/>
    <property type="molecule type" value="Genomic_DNA"/>
</dbReference>
<keyword evidence="5" id="KW-0949">S-adenosyl-L-methionine</keyword>
<accession>L9LED9</accession>
<reference evidence="14" key="2">
    <citation type="journal article" date="2013" name="Nat. Commun.">
        <title>Genome of the Chinese tree shrew.</title>
        <authorList>
            <person name="Fan Y."/>
            <person name="Huang Z.Y."/>
            <person name="Cao C.C."/>
            <person name="Chen C.S."/>
            <person name="Chen Y.X."/>
            <person name="Fan D.D."/>
            <person name="He J."/>
            <person name="Hou H.L."/>
            <person name="Hu L."/>
            <person name="Hu X.T."/>
            <person name="Jiang X.T."/>
            <person name="Lai R."/>
            <person name="Lang Y.S."/>
            <person name="Liang B."/>
            <person name="Liao S.G."/>
            <person name="Mu D."/>
            <person name="Ma Y.Y."/>
            <person name="Niu Y.Y."/>
            <person name="Sun X.Q."/>
            <person name="Xia J.Q."/>
            <person name="Xiao J."/>
            <person name="Xiong Z.Q."/>
            <person name="Xu L."/>
            <person name="Yang L."/>
            <person name="Zhang Y."/>
            <person name="Zhao W."/>
            <person name="Zhao X.D."/>
            <person name="Zheng Y.T."/>
            <person name="Zhou J.M."/>
            <person name="Zhu Y.B."/>
            <person name="Zhang G.J."/>
            <person name="Wang J."/>
            <person name="Yao Y.G."/>
        </authorList>
    </citation>
    <scope>NUCLEOTIDE SEQUENCE [LARGE SCALE GENOMIC DNA]</scope>
</reference>
<keyword evidence="2" id="KW-0597">Phosphoprotein</keyword>
<dbReference type="InterPro" id="IPR019410">
    <property type="entry name" value="Methyltransf_16"/>
</dbReference>
<dbReference type="GO" id="GO:0032259">
    <property type="term" value="P:methylation"/>
    <property type="evidence" value="ECO:0007669"/>
    <property type="project" value="UniProtKB-KW"/>
</dbReference>
<comment type="catalytic activity">
    <reaction evidence="7">
        <text>L-lysyl-[protein] + 3 S-adenosyl-L-methionine = N(6),N(6),N(6)-trimethyl-L-lysyl-[protein] + 3 S-adenosyl-L-homocysteine + 3 H(+)</text>
        <dbReference type="Rhea" id="RHEA:54192"/>
        <dbReference type="Rhea" id="RHEA-COMP:9752"/>
        <dbReference type="Rhea" id="RHEA-COMP:13826"/>
        <dbReference type="ChEBI" id="CHEBI:15378"/>
        <dbReference type="ChEBI" id="CHEBI:29969"/>
        <dbReference type="ChEBI" id="CHEBI:57856"/>
        <dbReference type="ChEBI" id="CHEBI:59789"/>
        <dbReference type="ChEBI" id="CHEBI:61961"/>
    </reaction>
    <physiologicalReaction direction="left-to-right" evidence="7">
        <dbReference type="Rhea" id="RHEA:54193"/>
    </physiologicalReaction>
</comment>
<keyword evidence="4 13" id="KW-0808">Transferase</keyword>
<evidence type="ECO:0000313" key="13">
    <source>
        <dbReference type="EMBL" id="ELW72132.1"/>
    </source>
</evidence>
<dbReference type="CDD" id="cd02440">
    <property type="entry name" value="AdoMet_MTases"/>
    <property type="match status" value="1"/>
</dbReference>
<evidence type="ECO:0000256" key="1">
    <source>
        <dbReference type="ARBA" id="ARBA00004123"/>
    </source>
</evidence>
<evidence type="ECO:0000256" key="4">
    <source>
        <dbReference type="ARBA" id="ARBA00022679"/>
    </source>
</evidence>
<dbReference type="InParanoid" id="L9LED9"/>
<evidence type="ECO:0000256" key="10">
    <source>
        <dbReference type="ARBA" id="ARBA00062954"/>
    </source>
</evidence>
<proteinExistence type="inferred from homology"/>
<comment type="function">
    <text evidence="8">Protein N-lysine methyltransferase. Trimethylates KIN at Lys-135 (in vitro).</text>
</comment>
<dbReference type="FunFam" id="3.40.50.150:FF:000156">
    <property type="entry name" value="Methyltransferase like 22"/>
    <property type="match status" value="1"/>
</dbReference>
<dbReference type="GO" id="GO:0005634">
    <property type="term" value="C:nucleus"/>
    <property type="evidence" value="ECO:0007669"/>
    <property type="project" value="UniProtKB-SubCell"/>
</dbReference>
<feature type="compositionally biased region" description="Basic and acidic residues" evidence="12">
    <location>
        <begin position="71"/>
        <end position="83"/>
    </location>
</feature>
<evidence type="ECO:0000256" key="7">
    <source>
        <dbReference type="ARBA" id="ARBA00049497"/>
    </source>
</evidence>
<sequence length="409" mass="45054">MLGEHAAGMVQLAPTPAMDEVTFRSDTVLSDVHLYTPNQRHLMVRLNGVGQPVFLSQFQLLWSQEASGTRGGDHRDPRPEEPPLARPGSTGSSLGSGHSSEGLSIQAEADSTGQEGVGALLDEDGDLDVVRRPQATSDPDPTGFPRLKVHPMILTQDEDVTGDDAPESSPHSVIRIEHTMATPLEDVGKQVWRGALLLADYILFRRDLFQGRTVLELGAGTGLASIVAATMAHTVYCTDVGTDLLAMCQRNVALNSHLADAAGGVVKVRELDWLQDDLCTDPKVPFSWSEEEVSDLYDRTTVLFAAEVFYDDDLTDALFKTLSQLAHRLKNACTAILSVEKRFNFTLRHLDVTCEAYDHFRSSLHALEKLAKGRLRFTVEPVEASFPQLLVYERIRQLELWKIVAEPVT</sequence>
<dbReference type="Proteomes" id="UP000011518">
    <property type="component" value="Unassembled WGS sequence"/>
</dbReference>
<evidence type="ECO:0000256" key="2">
    <source>
        <dbReference type="ARBA" id="ARBA00022553"/>
    </source>
</evidence>
<feature type="region of interest" description="Disordered" evidence="12">
    <location>
        <begin position="66"/>
        <end position="147"/>
    </location>
</feature>
<dbReference type="STRING" id="246437.L9LED9"/>
<dbReference type="Pfam" id="PF10294">
    <property type="entry name" value="Methyltransf_16"/>
    <property type="match status" value="1"/>
</dbReference>
<evidence type="ECO:0000256" key="5">
    <source>
        <dbReference type="ARBA" id="ARBA00022691"/>
    </source>
</evidence>
<dbReference type="Gene3D" id="3.40.50.150">
    <property type="entry name" value="Vaccinia Virus protein VP39"/>
    <property type="match status" value="1"/>
</dbReference>
<dbReference type="eggNOG" id="KOG2497">
    <property type="taxonomic scope" value="Eukaryota"/>
</dbReference>
<dbReference type="GO" id="GO:0008276">
    <property type="term" value="F:protein methyltransferase activity"/>
    <property type="evidence" value="ECO:0007669"/>
    <property type="project" value="InterPro"/>
</dbReference>
<evidence type="ECO:0000256" key="12">
    <source>
        <dbReference type="SAM" id="MobiDB-lite"/>
    </source>
</evidence>
<feature type="compositionally biased region" description="Low complexity" evidence="12">
    <location>
        <begin position="88"/>
        <end position="104"/>
    </location>
</feature>
<name>L9LED9_TUPCH</name>
<comment type="similarity">
    <text evidence="9">Belongs to the methyltransferase superfamily. METTL22 family.</text>
</comment>
<evidence type="ECO:0000256" key="8">
    <source>
        <dbReference type="ARBA" id="ARBA00059634"/>
    </source>
</evidence>
<keyword evidence="3 13" id="KW-0489">Methyltransferase</keyword>
<protein>
    <recommendedName>
        <fullName evidence="11">Methyltransferase-like protein 22</fullName>
    </recommendedName>
</protein>
<dbReference type="AlphaFoldDB" id="L9LED9"/>
<keyword evidence="14" id="KW-1185">Reference proteome</keyword>
<evidence type="ECO:0000256" key="6">
    <source>
        <dbReference type="ARBA" id="ARBA00023242"/>
    </source>
</evidence>
<dbReference type="SUPFAM" id="SSF53335">
    <property type="entry name" value="S-adenosyl-L-methionine-dependent methyltransferases"/>
    <property type="match status" value="1"/>
</dbReference>
<comment type="subunit">
    <text evidence="10">Interacts with members of the heat shock protein 90 and 70 families; these proteins probably are methylation substrates.</text>
</comment>
<dbReference type="PANTHER" id="PTHR23108:SF0">
    <property type="entry name" value="METHYLTRANSFERASE-LIKE PROTEIN 22"/>
    <property type="match status" value="1"/>
</dbReference>
<reference evidence="14" key="1">
    <citation type="submission" date="2012-07" db="EMBL/GenBank/DDBJ databases">
        <title>Genome of the Chinese tree shrew, a rising model animal genetically related to primates.</title>
        <authorList>
            <person name="Zhang G."/>
            <person name="Fan Y."/>
            <person name="Yao Y."/>
            <person name="Huang Z."/>
        </authorList>
    </citation>
    <scope>NUCLEOTIDE SEQUENCE [LARGE SCALE GENOMIC DNA]</scope>
</reference>
<evidence type="ECO:0000256" key="9">
    <source>
        <dbReference type="ARBA" id="ARBA00061229"/>
    </source>
</evidence>
<comment type="subcellular location">
    <subcellularLocation>
        <location evidence="1">Nucleus</location>
    </subcellularLocation>
</comment>
<dbReference type="PANTHER" id="PTHR23108">
    <property type="entry name" value="METHYLTRANSFERASE-RELATED"/>
    <property type="match status" value="1"/>
</dbReference>